<keyword evidence="3" id="KW-1185">Reference proteome</keyword>
<name>A0A974Y140_9GAMM</name>
<dbReference type="PROSITE" id="PS51257">
    <property type="entry name" value="PROKAR_LIPOPROTEIN"/>
    <property type="match status" value="1"/>
</dbReference>
<dbReference type="AlphaFoldDB" id="A0A974Y140"/>
<feature type="chain" id="PRO_5038030316" evidence="1">
    <location>
        <begin position="24"/>
        <end position="99"/>
    </location>
</feature>
<sequence>MRRPALILVLAAALAGCASTPAANDPTAGLEGADVTTREVDGDRIEEYRVQGQLHVVKVTPRRGPTYYLVDRNGDGRLDSSEGEGTVSPVMWKLFEWGN</sequence>
<evidence type="ECO:0000313" key="2">
    <source>
        <dbReference type="EMBL" id="QSX79318.1"/>
    </source>
</evidence>
<accession>A0A974Y140</accession>
<evidence type="ECO:0000313" key="3">
    <source>
        <dbReference type="Proteomes" id="UP000639274"/>
    </source>
</evidence>
<dbReference type="InterPro" id="IPR021357">
    <property type="entry name" value="DUF2782"/>
</dbReference>
<dbReference type="Gene3D" id="2.20.130.30">
    <property type="entry name" value="Protein of unknown function DUF2782"/>
    <property type="match status" value="1"/>
</dbReference>
<reference evidence="2 3" key="1">
    <citation type="submission" date="2021-03" db="EMBL/GenBank/DDBJ databases">
        <title>Lysobacter sp. nov. isolated from soil of gangwondo yeongwol, south Korea.</title>
        <authorList>
            <person name="Kim K.R."/>
            <person name="Kim K.H."/>
            <person name="Jeon C.O."/>
        </authorList>
    </citation>
    <scope>NUCLEOTIDE SEQUENCE [LARGE SCALE GENOMIC DNA]</scope>
    <source>
        <strain evidence="2 3">R19</strain>
    </source>
</reference>
<protein>
    <submittedName>
        <fullName evidence="2">DUF2782 domain-containing protein</fullName>
    </submittedName>
</protein>
<dbReference type="EMBL" id="CP071518">
    <property type="protein sequence ID" value="QSX79318.1"/>
    <property type="molecule type" value="Genomic_DNA"/>
</dbReference>
<dbReference type="Proteomes" id="UP000639274">
    <property type="component" value="Chromosome"/>
</dbReference>
<evidence type="ECO:0000256" key="1">
    <source>
        <dbReference type="SAM" id="SignalP"/>
    </source>
</evidence>
<feature type="signal peptide" evidence="1">
    <location>
        <begin position="1"/>
        <end position="23"/>
    </location>
</feature>
<gene>
    <name evidence="2" type="ORF">I8J32_005445</name>
</gene>
<dbReference type="KEGG" id="lsf:I8J32_005445"/>
<keyword evidence="1" id="KW-0732">Signal</keyword>
<proteinExistence type="predicted"/>
<dbReference type="Pfam" id="PF11191">
    <property type="entry name" value="DUF2782"/>
    <property type="match status" value="1"/>
</dbReference>
<organism evidence="2 3">
    <name type="scientific">Agrilutibacter solisilvae</name>
    <dbReference type="NCBI Taxonomy" id="2763317"/>
    <lineage>
        <taxon>Bacteria</taxon>
        <taxon>Pseudomonadati</taxon>
        <taxon>Pseudomonadota</taxon>
        <taxon>Gammaproteobacteria</taxon>
        <taxon>Lysobacterales</taxon>
        <taxon>Lysobacteraceae</taxon>
        <taxon>Agrilutibacter</taxon>
    </lineage>
</organism>